<evidence type="ECO:0000256" key="6">
    <source>
        <dbReference type="ARBA" id="ARBA00023125"/>
    </source>
</evidence>
<dbReference type="Gramene" id="PRQ55237">
    <property type="protein sequence ID" value="PRQ55237"/>
    <property type="gene ID" value="RchiOBHm_Chr1g0322361"/>
</dbReference>
<dbReference type="OrthoDB" id="641149at2759"/>
<dbReference type="PROSITE" id="PS51680">
    <property type="entry name" value="SAM_MT_DRM"/>
    <property type="match status" value="1"/>
</dbReference>
<sequence length="127" mass="14847">MKALKDHDKDETPPESVHRYVLYECRRWNLVWVGKKNVAPLEPDEVEMLLGFSRDHTRGLSRTDRHKSLGNSFQIQTVAFHLSVLKDRFPNGINVFSLLWDCWCRNSSLSGWYPNEECCVSGDFRCE</sequence>
<dbReference type="OMA" id="YPNEECC"/>
<evidence type="ECO:0000256" key="1">
    <source>
        <dbReference type="ARBA" id="ARBA00004123"/>
    </source>
</evidence>
<keyword evidence="5" id="KW-0677">Repeat</keyword>
<dbReference type="InterPro" id="IPR029063">
    <property type="entry name" value="SAM-dependent_MTases_sf"/>
</dbReference>
<evidence type="ECO:0000256" key="3">
    <source>
        <dbReference type="ARBA" id="ARBA00022679"/>
    </source>
</evidence>
<dbReference type="Proteomes" id="UP000238479">
    <property type="component" value="Chromosome 1"/>
</dbReference>
<gene>
    <name evidence="9" type="ORF">RchiOBHm_Chr1g0322361</name>
</gene>
<accession>A0A2P6S976</accession>
<comment type="subcellular location">
    <subcellularLocation>
        <location evidence="1">Nucleus</location>
    </subcellularLocation>
</comment>
<keyword evidence="2 9" id="KW-0489">Methyltransferase</keyword>
<evidence type="ECO:0000256" key="4">
    <source>
        <dbReference type="ARBA" id="ARBA00022691"/>
    </source>
</evidence>
<dbReference type="EC" id="2.1.1.37" evidence="9"/>
<keyword evidence="10" id="KW-1185">Reference proteome</keyword>
<dbReference type="SUPFAM" id="SSF53335">
    <property type="entry name" value="S-adenosyl-L-methionine-dependent methyltransferases"/>
    <property type="match status" value="1"/>
</dbReference>
<feature type="domain" description="SAM-dependent MTase DRM-type" evidence="8">
    <location>
        <begin position="1"/>
        <end position="127"/>
    </location>
</feature>
<evidence type="ECO:0000256" key="2">
    <source>
        <dbReference type="ARBA" id="ARBA00022603"/>
    </source>
</evidence>
<name>A0A2P6S976_ROSCH</name>
<keyword evidence="4" id="KW-0949">S-adenosyl-L-methionine</keyword>
<dbReference type="InterPro" id="IPR050390">
    <property type="entry name" value="C5-Methyltransferase"/>
</dbReference>
<reference evidence="9 10" key="1">
    <citation type="journal article" date="2018" name="Nat. Genet.">
        <title>The Rosa genome provides new insights in the design of modern roses.</title>
        <authorList>
            <person name="Bendahmane M."/>
        </authorList>
    </citation>
    <scope>NUCLEOTIDE SEQUENCE [LARGE SCALE GENOMIC DNA]</scope>
    <source>
        <strain evidence="10">cv. Old Blush</strain>
    </source>
</reference>
<dbReference type="GO" id="GO:0003886">
    <property type="term" value="F:DNA (cytosine-5-)-methyltransferase activity"/>
    <property type="evidence" value="ECO:0007669"/>
    <property type="project" value="UniProtKB-EC"/>
</dbReference>
<evidence type="ECO:0000313" key="10">
    <source>
        <dbReference type="Proteomes" id="UP000238479"/>
    </source>
</evidence>
<keyword evidence="7" id="KW-0539">Nucleus</keyword>
<dbReference type="GO" id="GO:0005634">
    <property type="term" value="C:nucleus"/>
    <property type="evidence" value="ECO:0007669"/>
    <property type="project" value="UniProtKB-SubCell"/>
</dbReference>
<keyword evidence="6" id="KW-0238">DNA-binding</keyword>
<dbReference type="PANTHER" id="PTHR23068:SF25">
    <property type="entry name" value="DNA (CYTOSINE-5)-METHYLTRANSFERASE DRM2"/>
    <property type="match status" value="1"/>
</dbReference>
<proteinExistence type="predicted"/>
<evidence type="ECO:0000313" key="9">
    <source>
        <dbReference type="EMBL" id="PRQ55237.1"/>
    </source>
</evidence>
<evidence type="ECO:0000256" key="7">
    <source>
        <dbReference type="ARBA" id="ARBA00023242"/>
    </source>
</evidence>
<dbReference type="GO" id="GO:0032259">
    <property type="term" value="P:methylation"/>
    <property type="evidence" value="ECO:0007669"/>
    <property type="project" value="UniProtKB-KW"/>
</dbReference>
<dbReference type="InterPro" id="IPR030380">
    <property type="entry name" value="SAM_MeTfrase_DRM"/>
</dbReference>
<dbReference type="GO" id="GO:0003677">
    <property type="term" value="F:DNA binding"/>
    <property type="evidence" value="ECO:0007669"/>
    <property type="project" value="UniProtKB-KW"/>
</dbReference>
<dbReference type="PANTHER" id="PTHR23068">
    <property type="entry name" value="DNA CYTOSINE-5- -METHYLTRANSFERASE 3-RELATED"/>
    <property type="match status" value="1"/>
</dbReference>
<dbReference type="AlphaFoldDB" id="A0A2P6S976"/>
<organism evidence="9 10">
    <name type="scientific">Rosa chinensis</name>
    <name type="common">China rose</name>
    <dbReference type="NCBI Taxonomy" id="74649"/>
    <lineage>
        <taxon>Eukaryota</taxon>
        <taxon>Viridiplantae</taxon>
        <taxon>Streptophyta</taxon>
        <taxon>Embryophyta</taxon>
        <taxon>Tracheophyta</taxon>
        <taxon>Spermatophyta</taxon>
        <taxon>Magnoliopsida</taxon>
        <taxon>eudicotyledons</taxon>
        <taxon>Gunneridae</taxon>
        <taxon>Pentapetalae</taxon>
        <taxon>rosids</taxon>
        <taxon>fabids</taxon>
        <taxon>Rosales</taxon>
        <taxon>Rosaceae</taxon>
        <taxon>Rosoideae</taxon>
        <taxon>Rosoideae incertae sedis</taxon>
        <taxon>Rosa</taxon>
    </lineage>
</organism>
<dbReference type="EMBL" id="PDCK01000039">
    <property type="protein sequence ID" value="PRQ55237.1"/>
    <property type="molecule type" value="Genomic_DNA"/>
</dbReference>
<keyword evidence="3 9" id="KW-0808">Transferase</keyword>
<evidence type="ECO:0000259" key="8">
    <source>
        <dbReference type="PROSITE" id="PS51680"/>
    </source>
</evidence>
<dbReference type="STRING" id="74649.A0A2P6S976"/>
<comment type="caution">
    <text evidence="9">The sequence shown here is derived from an EMBL/GenBank/DDBJ whole genome shotgun (WGS) entry which is preliminary data.</text>
</comment>
<evidence type="ECO:0000256" key="5">
    <source>
        <dbReference type="ARBA" id="ARBA00022737"/>
    </source>
</evidence>
<protein>
    <submittedName>
        <fullName evidence="9">Putative DNA (Cytosine-5-)-methyltransferase</fullName>
        <ecNumber evidence="9">2.1.1.37</ecNumber>
    </submittedName>
</protein>